<keyword evidence="2" id="KW-1185">Reference proteome</keyword>
<gene>
    <name evidence="3" type="primary">LOC108566311</name>
</gene>
<feature type="compositionally biased region" description="Low complexity" evidence="1">
    <location>
        <begin position="221"/>
        <end position="243"/>
    </location>
</feature>
<evidence type="ECO:0000313" key="2">
    <source>
        <dbReference type="Proteomes" id="UP000695000"/>
    </source>
</evidence>
<sequence length="243" mass="26979">MNFNRDSETIKIRGRTVFISSGDESLGERLTKLPGRIGSPLTITSTSRHHARNPRRPTTKYTTYFCVLRGVHRMISEEDVKDALEVRGPEAVKVWRIISRQTNKPTSLIRIFSLSDRVIAELLQKGLKILGEIICAEASHPPLDQPTQCSRCLQFHGLTTPCEREPACGLFSGEHATSKCQQQEPQIKCANCGGDHAAFSHSCPRRPKALRSRAGSTNQVPRPSSSTTCSPPRASASWPSRKY</sequence>
<dbReference type="GeneID" id="108566311"/>
<feature type="region of interest" description="Disordered" evidence="1">
    <location>
        <begin position="202"/>
        <end position="243"/>
    </location>
</feature>
<dbReference type="RefSeq" id="XP_017781612.1">
    <property type="nucleotide sequence ID" value="XM_017926123.1"/>
</dbReference>
<reference evidence="3" key="1">
    <citation type="submission" date="2025-08" db="UniProtKB">
        <authorList>
            <consortium name="RefSeq"/>
        </authorList>
    </citation>
    <scope>IDENTIFICATION</scope>
    <source>
        <tissue evidence="3">Whole Larva</tissue>
    </source>
</reference>
<organism evidence="2 3">
    <name type="scientific">Nicrophorus vespilloides</name>
    <name type="common">Boreal carrion beetle</name>
    <dbReference type="NCBI Taxonomy" id="110193"/>
    <lineage>
        <taxon>Eukaryota</taxon>
        <taxon>Metazoa</taxon>
        <taxon>Ecdysozoa</taxon>
        <taxon>Arthropoda</taxon>
        <taxon>Hexapoda</taxon>
        <taxon>Insecta</taxon>
        <taxon>Pterygota</taxon>
        <taxon>Neoptera</taxon>
        <taxon>Endopterygota</taxon>
        <taxon>Coleoptera</taxon>
        <taxon>Polyphaga</taxon>
        <taxon>Staphyliniformia</taxon>
        <taxon>Silphidae</taxon>
        <taxon>Nicrophorinae</taxon>
        <taxon>Nicrophorus</taxon>
    </lineage>
</organism>
<evidence type="ECO:0000256" key="1">
    <source>
        <dbReference type="SAM" id="MobiDB-lite"/>
    </source>
</evidence>
<dbReference type="Proteomes" id="UP000695000">
    <property type="component" value="Unplaced"/>
</dbReference>
<name>A0ABM1N462_NICVS</name>
<accession>A0ABM1N462</accession>
<protein>
    <submittedName>
        <fullName evidence="3">Nucleic-acid-binding protein from mobile element jockey-like</fullName>
    </submittedName>
</protein>
<proteinExistence type="predicted"/>
<evidence type="ECO:0000313" key="3">
    <source>
        <dbReference type="RefSeq" id="XP_017781612.1"/>
    </source>
</evidence>